<feature type="compositionally biased region" description="Low complexity" evidence="1">
    <location>
        <begin position="1"/>
        <end position="11"/>
    </location>
</feature>
<dbReference type="EMBL" id="CP038228">
    <property type="protein sequence ID" value="QDI05363.1"/>
    <property type="molecule type" value="Genomic_DNA"/>
</dbReference>
<name>A0A514EHS6_9XANT</name>
<organism evidence="3 4">
    <name type="scientific">Xanthomonas cerealis pv. cerealis</name>
    <dbReference type="NCBI Taxonomy" id="152263"/>
    <lineage>
        <taxon>Bacteria</taxon>
        <taxon>Pseudomonadati</taxon>
        <taxon>Pseudomonadota</taxon>
        <taxon>Gammaproteobacteria</taxon>
        <taxon>Lysobacterales</taxon>
        <taxon>Lysobacteraceae</taxon>
        <taxon>Xanthomonas</taxon>
        <taxon>Xanthomonas translucens group</taxon>
        <taxon>Xanthomonas cerealis</taxon>
    </lineage>
</organism>
<evidence type="ECO:0000256" key="1">
    <source>
        <dbReference type="SAM" id="MobiDB-lite"/>
    </source>
</evidence>
<keyword evidence="4" id="KW-1185">Reference proteome</keyword>
<dbReference type="AlphaFoldDB" id="A0A514EHS6"/>
<feature type="region of interest" description="Disordered" evidence="1">
    <location>
        <begin position="1"/>
        <end position="23"/>
    </location>
</feature>
<proteinExistence type="predicted"/>
<reference evidence="3 4" key="1">
    <citation type="submission" date="2019-03" db="EMBL/GenBank/DDBJ databases">
        <title>Tal1 in Xanthomonas translucens pv. cerealis Contributes to Virulence in Bacterial Leaf Streak of Wheat.</title>
        <authorList>
            <person name="Shah S.M.A."/>
            <person name="Haq F."/>
            <person name="Ma W."/>
            <person name="Xu X."/>
            <person name="Wang S."/>
            <person name="Xu Z."/>
            <person name="Zou L."/>
            <person name="Zhu B."/>
            <person name="Chen G."/>
        </authorList>
    </citation>
    <scope>NUCLEOTIDE SEQUENCE [LARGE SCALE GENOMIC DNA]</scope>
    <source>
        <strain evidence="3 4">01</strain>
    </source>
</reference>
<sequence>MAVPSRHSAPPSASPPRRAHPALAAAAGTSEAGTWWRQLRAAVPRWLLAVAALLVLGLLLYGYVRA</sequence>
<keyword evidence="2" id="KW-0812">Transmembrane</keyword>
<accession>A0A514EHS6</accession>
<evidence type="ECO:0000256" key="2">
    <source>
        <dbReference type="SAM" id="Phobius"/>
    </source>
</evidence>
<keyword evidence="2" id="KW-1133">Transmembrane helix</keyword>
<feature type="transmembrane region" description="Helical" evidence="2">
    <location>
        <begin position="46"/>
        <end position="64"/>
    </location>
</feature>
<gene>
    <name evidence="3" type="ORF">E4A48_18290</name>
</gene>
<evidence type="ECO:0000313" key="3">
    <source>
        <dbReference type="EMBL" id="QDI05363.1"/>
    </source>
</evidence>
<evidence type="ECO:0000313" key="4">
    <source>
        <dbReference type="Proteomes" id="UP000319349"/>
    </source>
</evidence>
<protein>
    <submittedName>
        <fullName evidence="3">Uncharacterized protein</fullName>
    </submittedName>
</protein>
<dbReference type="Proteomes" id="UP000319349">
    <property type="component" value="Chromosome"/>
</dbReference>
<keyword evidence="2" id="KW-0472">Membrane</keyword>
<dbReference type="RefSeq" id="WP_080763405.1">
    <property type="nucleotide sequence ID" value="NZ_CM003052.1"/>
</dbReference>